<keyword evidence="4" id="KW-1003">Cell membrane</keyword>
<reference evidence="11" key="1">
    <citation type="journal article" date="2019" name="Int. J. Syst. Evol. Microbiol.">
        <title>The Global Catalogue of Microorganisms (GCM) 10K type strain sequencing project: providing services to taxonomists for standard genome sequencing and annotation.</title>
        <authorList>
            <consortium name="The Broad Institute Genomics Platform"/>
            <consortium name="The Broad Institute Genome Sequencing Center for Infectious Disease"/>
            <person name="Wu L."/>
            <person name="Ma J."/>
        </authorList>
    </citation>
    <scope>NUCLEOTIDE SEQUENCE [LARGE SCALE GENOMIC DNA]</scope>
    <source>
        <strain evidence="11">KCTC 52490</strain>
    </source>
</reference>
<feature type="transmembrane region" description="Helical" evidence="9">
    <location>
        <begin position="127"/>
        <end position="151"/>
    </location>
</feature>
<dbReference type="RefSeq" id="WP_381501020.1">
    <property type="nucleotide sequence ID" value="NZ_JBHUOM010000003.1"/>
</dbReference>
<keyword evidence="5 8" id="KW-0812">Transmembrane</keyword>
<keyword evidence="7 9" id="KW-0472">Membrane</keyword>
<evidence type="ECO:0000256" key="1">
    <source>
        <dbReference type="ARBA" id="ARBA00004651"/>
    </source>
</evidence>
<evidence type="ECO:0000256" key="9">
    <source>
        <dbReference type="SAM" id="Phobius"/>
    </source>
</evidence>
<gene>
    <name evidence="10" type="primary">aqpZ</name>
    <name evidence="10" type="ORF">ACFS25_12670</name>
</gene>
<evidence type="ECO:0000256" key="6">
    <source>
        <dbReference type="ARBA" id="ARBA00022989"/>
    </source>
</evidence>
<dbReference type="PROSITE" id="PS51257">
    <property type="entry name" value="PROKAR_LIPOPROTEIN"/>
    <property type="match status" value="1"/>
</dbReference>
<dbReference type="PANTHER" id="PTHR19139:SF199">
    <property type="entry name" value="MIP17260P"/>
    <property type="match status" value="1"/>
</dbReference>
<dbReference type="InterPro" id="IPR022357">
    <property type="entry name" value="MIP_CS"/>
</dbReference>
<dbReference type="PANTHER" id="PTHR19139">
    <property type="entry name" value="AQUAPORIN TRANSPORTER"/>
    <property type="match status" value="1"/>
</dbReference>
<evidence type="ECO:0000256" key="4">
    <source>
        <dbReference type="ARBA" id="ARBA00022475"/>
    </source>
</evidence>
<dbReference type="InterPro" id="IPR000425">
    <property type="entry name" value="MIP"/>
</dbReference>
<feature type="transmembrane region" description="Helical" evidence="9">
    <location>
        <begin position="33"/>
        <end position="55"/>
    </location>
</feature>
<evidence type="ECO:0000256" key="5">
    <source>
        <dbReference type="ARBA" id="ARBA00022692"/>
    </source>
</evidence>
<evidence type="ECO:0000256" key="3">
    <source>
        <dbReference type="ARBA" id="ARBA00022448"/>
    </source>
</evidence>
<feature type="transmembrane region" description="Helical" evidence="9">
    <location>
        <begin position="163"/>
        <end position="186"/>
    </location>
</feature>
<comment type="subcellular location">
    <subcellularLocation>
        <location evidence="1">Cell membrane</location>
        <topology evidence="1">Multi-pass membrane protein</topology>
    </subcellularLocation>
</comment>
<dbReference type="InterPro" id="IPR023271">
    <property type="entry name" value="Aquaporin-like"/>
</dbReference>
<sequence length="246" mass="25187">MKKNLAELFGTFCLVLFGCGAAGISGITSTGPAGIGLLGISFAFGLAVVVMAYAIGPVSGCHINPAITIAMLVAGKIKTGEAVGYIVAQFVGATLAAGVLYVIQSGAPGFMMAEWALGSNGWGPGYLGAYSTTSAFITETILTFVFVLIIFKTTAKWSNSGMSGLAIGLTLVLIHLVAIPITGTSVNPARSFGPAIFAGGKAFQQLWLFMIAPVIGGILAAVVWKNVFDDTTEASIKALKAEIGIK</sequence>
<evidence type="ECO:0000256" key="2">
    <source>
        <dbReference type="ARBA" id="ARBA00006175"/>
    </source>
</evidence>
<dbReference type="EMBL" id="JBHUOM010000003">
    <property type="protein sequence ID" value="MFD2934640.1"/>
    <property type="molecule type" value="Genomic_DNA"/>
</dbReference>
<dbReference type="NCBIfam" id="NF003838">
    <property type="entry name" value="PRK05420.1"/>
    <property type="match status" value="1"/>
</dbReference>
<dbReference type="Proteomes" id="UP001597512">
    <property type="component" value="Unassembled WGS sequence"/>
</dbReference>
<comment type="similarity">
    <text evidence="2 8">Belongs to the MIP/aquaporin (TC 1.A.8) family.</text>
</comment>
<accession>A0ABW6AKF6</accession>
<evidence type="ECO:0000256" key="8">
    <source>
        <dbReference type="RuleBase" id="RU000477"/>
    </source>
</evidence>
<dbReference type="CDD" id="cd00333">
    <property type="entry name" value="MIP"/>
    <property type="match status" value="1"/>
</dbReference>
<dbReference type="NCBIfam" id="TIGR00861">
    <property type="entry name" value="MIP"/>
    <property type="match status" value="1"/>
</dbReference>
<dbReference type="PRINTS" id="PR00783">
    <property type="entry name" value="MINTRINSICP"/>
</dbReference>
<evidence type="ECO:0000313" key="11">
    <source>
        <dbReference type="Proteomes" id="UP001597512"/>
    </source>
</evidence>
<keyword evidence="3 8" id="KW-0813">Transport</keyword>
<feature type="transmembrane region" description="Helical" evidence="9">
    <location>
        <begin position="82"/>
        <end position="107"/>
    </location>
</feature>
<keyword evidence="6 9" id="KW-1133">Transmembrane helix</keyword>
<dbReference type="Gene3D" id="1.20.1080.10">
    <property type="entry name" value="Glycerol uptake facilitator protein"/>
    <property type="match status" value="1"/>
</dbReference>
<name>A0ABW6AKF6_9BACT</name>
<dbReference type="PROSITE" id="PS00221">
    <property type="entry name" value="MIP"/>
    <property type="match status" value="1"/>
</dbReference>
<keyword evidence="11" id="KW-1185">Reference proteome</keyword>
<protein>
    <submittedName>
        <fullName evidence="10">Aquaporin Z</fullName>
    </submittedName>
</protein>
<proteinExistence type="inferred from homology"/>
<evidence type="ECO:0000256" key="7">
    <source>
        <dbReference type="ARBA" id="ARBA00023136"/>
    </source>
</evidence>
<comment type="caution">
    <text evidence="10">The sequence shown here is derived from an EMBL/GenBank/DDBJ whole genome shotgun (WGS) entry which is preliminary data.</text>
</comment>
<organism evidence="10 11">
    <name type="scientific">Spirosoma flavum</name>
    <dbReference type="NCBI Taxonomy" id="2048557"/>
    <lineage>
        <taxon>Bacteria</taxon>
        <taxon>Pseudomonadati</taxon>
        <taxon>Bacteroidota</taxon>
        <taxon>Cytophagia</taxon>
        <taxon>Cytophagales</taxon>
        <taxon>Cytophagaceae</taxon>
        <taxon>Spirosoma</taxon>
    </lineage>
</organism>
<dbReference type="InterPro" id="IPR034294">
    <property type="entry name" value="Aquaporin_transptr"/>
</dbReference>
<evidence type="ECO:0000313" key="10">
    <source>
        <dbReference type="EMBL" id="MFD2934640.1"/>
    </source>
</evidence>
<dbReference type="Pfam" id="PF00230">
    <property type="entry name" value="MIP"/>
    <property type="match status" value="1"/>
</dbReference>
<feature type="transmembrane region" description="Helical" evidence="9">
    <location>
        <begin position="206"/>
        <end position="224"/>
    </location>
</feature>
<dbReference type="SUPFAM" id="SSF81338">
    <property type="entry name" value="Aquaporin-like"/>
    <property type="match status" value="1"/>
</dbReference>